<comment type="pathway">
    <text evidence="3 18">Amino-acid biosynthesis; L-methionine biosynthesis via de novo pathway; L-homoserine from L-aspartate: step 1/3.</text>
</comment>
<evidence type="ECO:0000256" key="7">
    <source>
        <dbReference type="ARBA" id="ARBA00016273"/>
    </source>
</evidence>
<evidence type="ECO:0000256" key="11">
    <source>
        <dbReference type="ARBA" id="ARBA00022777"/>
    </source>
</evidence>
<accession>A0A7W7SRV5</accession>
<dbReference type="GO" id="GO:0009088">
    <property type="term" value="P:threonine biosynthetic process"/>
    <property type="evidence" value="ECO:0007669"/>
    <property type="project" value="UniProtKB-UniPathway"/>
</dbReference>
<dbReference type="RefSeq" id="WP_184535356.1">
    <property type="nucleotide sequence ID" value="NZ_JACHJW010000001.1"/>
</dbReference>
<dbReference type="InterPro" id="IPR002912">
    <property type="entry name" value="ACT_dom"/>
</dbReference>
<dbReference type="GO" id="GO:0005829">
    <property type="term" value="C:cytosol"/>
    <property type="evidence" value="ECO:0007669"/>
    <property type="project" value="TreeGrafter"/>
</dbReference>
<dbReference type="SUPFAM" id="SSF55021">
    <property type="entry name" value="ACT-like"/>
    <property type="match status" value="2"/>
</dbReference>
<dbReference type="EC" id="2.7.2.4" evidence="6 17"/>
<dbReference type="PIRSF" id="PIRSF000726">
    <property type="entry name" value="Asp_kin"/>
    <property type="match status" value="1"/>
</dbReference>
<dbReference type="NCBIfam" id="NF005153">
    <property type="entry name" value="PRK06635.1-1"/>
    <property type="match status" value="1"/>
</dbReference>
<evidence type="ECO:0000256" key="8">
    <source>
        <dbReference type="ARBA" id="ARBA00022605"/>
    </source>
</evidence>
<dbReference type="CDD" id="cd04913">
    <property type="entry name" value="ACT_AKii-LysC-BS-like_1"/>
    <property type="match status" value="1"/>
</dbReference>
<evidence type="ECO:0000256" key="6">
    <source>
        <dbReference type="ARBA" id="ARBA00013059"/>
    </source>
</evidence>
<gene>
    <name evidence="20" type="ORF">FHR38_003159</name>
</gene>
<dbReference type="CDD" id="cd04936">
    <property type="entry name" value="ACT_AKii-LysC-BS-like_2"/>
    <property type="match status" value="1"/>
</dbReference>
<comment type="pathway">
    <text evidence="4 18">Amino-acid biosynthesis; L-threonine biosynthesis; L-threonine from L-aspartate: step 1/5.</text>
</comment>
<dbReference type="Pfam" id="PF00696">
    <property type="entry name" value="AA_kinase"/>
    <property type="match status" value="1"/>
</dbReference>
<comment type="caution">
    <text evidence="20">The sequence shown here is derived from an EMBL/GenBank/DDBJ whole genome shotgun (WGS) entry which is preliminary data.</text>
</comment>
<dbReference type="UniPathway" id="UPA00050">
    <property type="reaction ID" value="UER00461"/>
</dbReference>
<proteinExistence type="inferred from homology"/>
<dbReference type="GO" id="GO:0005524">
    <property type="term" value="F:ATP binding"/>
    <property type="evidence" value="ECO:0007669"/>
    <property type="project" value="UniProtKB-KW"/>
</dbReference>
<dbReference type="EMBL" id="JACHJW010000001">
    <property type="protein sequence ID" value="MBB4959426.1"/>
    <property type="molecule type" value="Genomic_DNA"/>
</dbReference>
<dbReference type="SUPFAM" id="SSF53633">
    <property type="entry name" value="Carbamate kinase-like"/>
    <property type="match status" value="1"/>
</dbReference>
<dbReference type="NCBIfam" id="TIGR00656">
    <property type="entry name" value="asp_kin_monofn"/>
    <property type="match status" value="1"/>
</dbReference>
<feature type="binding site" evidence="16">
    <location>
        <position position="185"/>
    </location>
    <ligand>
        <name>ATP</name>
        <dbReference type="ChEBI" id="CHEBI:30616"/>
    </ligand>
</feature>
<evidence type="ECO:0000256" key="18">
    <source>
        <dbReference type="RuleBase" id="RU004249"/>
    </source>
</evidence>
<comment type="catalytic activity">
    <reaction evidence="15 17">
        <text>L-aspartate + ATP = 4-phospho-L-aspartate + ADP</text>
        <dbReference type="Rhea" id="RHEA:23776"/>
        <dbReference type="ChEBI" id="CHEBI:29991"/>
        <dbReference type="ChEBI" id="CHEBI:30616"/>
        <dbReference type="ChEBI" id="CHEBI:57535"/>
        <dbReference type="ChEBI" id="CHEBI:456216"/>
        <dbReference type="EC" id="2.7.2.4"/>
    </reaction>
</comment>
<evidence type="ECO:0000256" key="10">
    <source>
        <dbReference type="ARBA" id="ARBA00022741"/>
    </source>
</evidence>
<dbReference type="GO" id="GO:0019877">
    <property type="term" value="P:diaminopimelate biosynthetic process"/>
    <property type="evidence" value="ECO:0007669"/>
    <property type="project" value="UniProtKB-KW"/>
</dbReference>
<comment type="similarity">
    <text evidence="5 17">Belongs to the aspartokinase family.</text>
</comment>
<evidence type="ECO:0000256" key="15">
    <source>
        <dbReference type="ARBA" id="ARBA00047872"/>
    </source>
</evidence>
<evidence type="ECO:0000313" key="20">
    <source>
        <dbReference type="EMBL" id="MBB4959426.1"/>
    </source>
</evidence>
<evidence type="ECO:0000256" key="3">
    <source>
        <dbReference type="ARBA" id="ARBA00004986"/>
    </source>
</evidence>
<feature type="binding site" evidence="16">
    <location>
        <begin position="174"/>
        <end position="175"/>
    </location>
    <ligand>
        <name>ATP</name>
        <dbReference type="ChEBI" id="CHEBI:30616"/>
    </ligand>
</feature>
<evidence type="ECO:0000256" key="13">
    <source>
        <dbReference type="ARBA" id="ARBA00022915"/>
    </source>
</evidence>
<dbReference type="NCBIfam" id="NF005155">
    <property type="entry name" value="PRK06635.1-4"/>
    <property type="match status" value="1"/>
</dbReference>
<evidence type="ECO:0000259" key="19">
    <source>
        <dbReference type="PROSITE" id="PS51671"/>
    </source>
</evidence>
<evidence type="ECO:0000256" key="5">
    <source>
        <dbReference type="ARBA" id="ARBA00010122"/>
    </source>
</evidence>
<dbReference type="Proteomes" id="UP000578819">
    <property type="component" value="Unassembled WGS sequence"/>
</dbReference>
<feature type="domain" description="ACT" evidence="19">
    <location>
        <begin position="267"/>
        <end position="348"/>
    </location>
</feature>
<comment type="pathway">
    <text evidence="2 18">Amino-acid biosynthesis; L-lysine biosynthesis via DAP pathway; (S)-tetrahydrodipicolinate from L-aspartate: step 1/4.</text>
</comment>
<dbReference type="Gene3D" id="3.30.2130.10">
    <property type="entry name" value="VC0802-like"/>
    <property type="match status" value="1"/>
</dbReference>
<evidence type="ECO:0000256" key="2">
    <source>
        <dbReference type="ARBA" id="ARBA00004766"/>
    </source>
</evidence>
<dbReference type="UniPathway" id="UPA00034">
    <property type="reaction ID" value="UER00015"/>
</dbReference>
<dbReference type="GO" id="GO:0009089">
    <property type="term" value="P:lysine biosynthetic process via diaminopimelate"/>
    <property type="evidence" value="ECO:0007669"/>
    <property type="project" value="UniProtKB-UniPathway"/>
</dbReference>
<feature type="binding site" evidence="16">
    <location>
        <position position="47"/>
    </location>
    <ligand>
        <name>substrate</name>
    </ligand>
</feature>
<dbReference type="InterPro" id="IPR045865">
    <property type="entry name" value="ACT-like_dom_sf"/>
</dbReference>
<name>A0A7W7SRV5_9ACTN</name>
<dbReference type="PROSITE" id="PS51671">
    <property type="entry name" value="ACT"/>
    <property type="match status" value="2"/>
</dbReference>
<evidence type="ECO:0000256" key="17">
    <source>
        <dbReference type="RuleBase" id="RU003448"/>
    </source>
</evidence>
<dbReference type="InterPro" id="IPR054352">
    <property type="entry name" value="ACT_Aspartokinase"/>
</dbReference>
<sequence>MALVVQKYGGSSVADAERIKRVAERIVAARKSGDDVVVVVSAMGDTTDELLDLAHQVSPLPAGRELDMLLTAGERISMALLAMAIHNLGYEARSYTGSQAGVLTTSVHGKARIIDVTPGRLKSALDEGAVAIVAGFQGVSQDTKDITTLGRGGSDTTAVALAAALNADVCEIYTDVDGVFTADPRIVPNARHIKQITYEEMLELAACGAKVLHLRSVEYARRAGLPIHVRSSYSTNTGTMVTGSMEDLPVEQALITGVAHDRSEAKITIVGVPDEPGAAARIFETVAGAEINLDMIVQNVSTGVPAPQSAGRTDISFTLPQGDGPTAMAALSKIQNSVGFAGLLFDDHVGKVSLVGAGMRSHPGVAAKFFAALAEAGVNIEMISTSEIRVSVVCRDTDLDLAVRSIHEAFDLGGEDEAVVYGGTGR</sequence>
<evidence type="ECO:0000256" key="16">
    <source>
        <dbReference type="PIRSR" id="PIRSR000726-1"/>
    </source>
</evidence>
<keyword evidence="10 16" id="KW-0547">Nucleotide-binding</keyword>
<dbReference type="NCBIfam" id="NF005154">
    <property type="entry name" value="PRK06635.1-2"/>
    <property type="match status" value="1"/>
</dbReference>
<evidence type="ECO:0000256" key="9">
    <source>
        <dbReference type="ARBA" id="ARBA00022679"/>
    </source>
</evidence>
<dbReference type="InterPro" id="IPR001341">
    <property type="entry name" value="Asp_kinase"/>
</dbReference>
<dbReference type="GO" id="GO:0004072">
    <property type="term" value="F:aspartate kinase activity"/>
    <property type="evidence" value="ECO:0007669"/>
    <property type="project" value="UniProtKB-EC"/>
</dbReference>
<keyword evidence="8 18" id="KW-0028">Amino-acid biosynthesis</keyword>
<evidence type="ECO:0000256" key="12">
    <source>
        <dbReference type="ARBA" id="ARBA00022840"/>
    </source>
</evidence>
<dbReference type="InterPro" id="IPR018042">
    <property type="entry name" value="Aspartate_kinase_CS"/>
</dbReference>
<evidence type="ECO:0000256" key="14">
    <source>
        <dbReference type="ARBA" id="ARBA00023154"/>
    </source>
</evidence>
<dbReference type="InterPro" id="IPR005260">
    <property type="entry name" value="Asp_kin_monofn"/>
</dbReference>
<protein>
    <recommendedName>
        <fullName evidence="7 17">Aspartokinase</fullName>
        <ecNumber evidence="6 17">2.7.2.4</ecNumber>
    </recommendedName>
</protein>
<keyword evidence="21" id="KW-1185">Reference proteome</keyword>
<feature type="binding site" evidence="16">
    <location>
        <begin position="7"/>
        <end position="10"/>
    </location>
    <ligand>
        <name>ATP</name>
        <dbReference type="ChEBI" id="CHEBI:30616"/>
    </ligand>
</feature>
<organism evidence="20 21">
    <name type="scientific">Micromonospora polyrhachis</name>
    <dbReference type="NCBI Taxonomy" id="1282883"/>
    <lineage>
        <taxon>Bacteria</taxon>
        <taxon>Bacillati</taxon>
        <taxon>Actinomycetota</taxon>
        <taxon>Actinomycetes</taxon>
        <taxon>Micromonosporales</taxon>
        <taxon>Micromonosporaceae</taxon>
        <taxon>Micromonospora</taxon>
    </lineage>
</organism>
<evidence type="ECO:0000313" key="21">
    <source>
        <dbReference type="Proteomes" id="UP000578819"/>
    </source>
</evidence>
<dbReference type="PANTHER" id="PTHR21499:SF3">
    <property type="entry name" value="ASPARTOKINASE"/>
    <property type="match status" value="1"/>
</dbReference>
<keyword evidence="14" id="KW-0457">Lysine biosynthesis</keyword>
<reference evidence="20 21" key="1">
    <citation type="submission" date="2020-08" db="EMBL/GenBank/DDBJ databases">
        <title>Sequencing the genomes of 1000 actinobacteria strains.</title>
        <authorList>
            <person name="Klenk H.-P."/>
        </authorList>
    </citation>
    <scope>NUCLEOTIDE SEQUENCE [LARGE SCALE GENOMIC DNA]</scope>
    <source>
        <strain evidence="20 21">DSM 45886</strain>
    </source>
</reference>
<keyword evidence="12 16" id="KW-0067">ATP-binding</keyword>
<dbReference type="InterPro" id="IPR001048">
    <property type="entry name" value="Asp/Glu/Uridylate_kinase"/>
</dbReference>
<dbReference type="CDD" id="cd04261">
    <property type="entry name" value="AAK_AKii-LysC-BS"/>
    <property type="match status" value="1"/>
</dbReference>
<keyword evidence="11 17" id="KW-0418">Kinase</keyword>
<feature type="domain" description="ACT" evidence="19">
    <location>
        <begin position="354"/>
        <end position="426"/>
    </location>
</feature>
<dbReference type="PROSITE" id="PS00324">
    <property type="entry name" value="ASPARTOKINASE"/>
    <property type="match status" value="1"/>
</dbReference>
<keyword evidence="13" id="KW-0220">Diaminopimelate biosynthesis</keyword>
<dbReference type="InterPro" id="IPR041740">
    <property type="entry name" value="AKii-LysC-BS"/>
</dbReference>
<dbReference type="PANTHER" id="PTHR21499">
    <property type="entry name" value="ASPARTATE KINASE"/>
    <property type="match status" value="1"/>
</dbReference>
<dbReference type="InterPro" id="IPR036393">
    <property type="entry name" value="AceGlu_kinase-like_sf"/>
</dbReference>
<feature type="binding site" evidence="16">
    <location>
        <position position="74"/>
    </location>
    <ligand>
        <name>substrate</name>
    </ligand>
</feature>
<dbReference type="NCBIfam" id="TIGR00657">
    <property type="entry name" value="asp_kinases"/>
    <property type="match status" value="1"/>
</dbReference>
<evidence type="ECO:0000256" key="4">
    <source>
        <dbReference type="ARBA" id="ARBA00005139"/>
    </source>
</evidence>
<feature type="binding site" evidence="16">
    <location>
        <begin position="210"/>
        <end position="211"/>
    </location>
    <ligand>
        <name>ATP</name>
        <dbReference type="ChEBI" id="CHEBI:30616"/>
    </ligand>
</feature>
<dbReference type="AlphaFoldDB" id="A0A7W7SRV5"/>
<dbReference type="FunFam" id="3.30.2130.10:FF:000002">
    <property type="entry name" value="Aspartokinase"/>
    <property type="match status" value="1"/>
</dbReference>
<dbReference type="Gene3D" id="3.40.1160.10">
    <property type="entry name" value="Acetylglutamate kinase-like"/>
    <property type="match status" value="1"/>
</dbReference>
<keyword evidence="9 17" id="KW-0808">Transferase</keyword>
<evidence type="ECO:0000256" key="1">
    <source>
        <dbReference type="ARBA" id="ARBA00002843"/>
    </source>
</evidence>
<dbReference type="Pfam" id="PF22468">
    <property type="entry name" value="ACT_9"/>
    <property type="match status" value="2"/>
</dbReference>
<dbReference type="GO" id="GO:0009090">
    <property type="term" value="P:homoserine biosynthetic process"/>
    <property type="evidence" value="ECO:0007669"/>
    <property type="project" value="TreeGrafter"/>
</dbReference>
<comment type="function">
    <text evidence="1">Catalyzes the phosphorylation of the beta-carboxyl group of aspartic acid with ATP to yield 4-phospho-L-aspartate, which is involved in the branched biosynthetic pathway leading to the biosynthesis of amino acids lysine, threonine, isoleucine and methionine.</text>
</comment>
<dbReference type="FunFam" id="3.40.1160.10:FF:000002">
    <property type="entry name" value="Aspartokinase"/>
    <property type="match status" value="1"/>
</dbReference>
<dbReference type="UniPathway" id="UPA00051">
    <property type="reaction ID" value="UER00462"/>
</dbReference>